<gene>
    <name evidence="3" type="primary">grpE</name>
    <name evidence="3" type="ORF">GCM10009824_21200</name>
</gene>
<dbReference type="RefSeq" id="WP_344225008.1">
    <property type="nucleotide sequence ID" value="NZ_BAAAQA010000022.1"/>
</dbReference>
<evidence type="ECO:0000256" key="2">
    <source>
        <dbReference type="RuleBase" id="RU000639"/>
    </source>
</evidence>
<dbReference type="PANTHER" id="PTHR21237:SF23">
    <property type="entry name" value="GRPE PROTEIN HOMOLOG, MITOCHONDRIAL"/>
    <property type="match status" value="1"/>
</dbReference>
<comment type="function">
    <text evidence="2">Participates actively in the response to hyperosmotic and heat shock by preventing the aggregation of stress-denatured proteins, in association with DnaK and GrpE. It is the nucleotide exchange factor for DnaK and may function as a thermosensor. Unfolded proteins bind initially to DnaJ; upon interaction with the DnaJ-bound protein, DnaK hydrolyzes its bound ATP, resulting in the formation of a stable complex. GrpE releases ADP from DnaK; ATP binding to DnaK triggers the release of the substrate protein, thus completing the reaction cycle. Several rounds of ATP-dependent interactions between DnaJ, DnaK and GrpE are required for fully efficient folding.</text>
</comment>
<comment type="caution">
    <text evidence="3">The sequence shown here is derived from an EMBL/GenBank/DDBJ whole genome shotgun (WGS) entry which is preliminary data.</text>
</comment>
<dbReference type="InterPro" id="IPR000740">
    <property type="entry name" value="GrpE"/>
</dbReference>
<protein>
    <recommendedName>
        <fullName evidence="2">Protein GrpE</fullName>
    </recommendedName>
</protein>
<dbReference type="InterPro" id="IPR009012">
    <property type="entry name" value="GrpE_head"/>
</dbReference>
<dbReference type="Proteomes" id="UP001500166">
    <property type="component" value="Unassembled WGS sequence"/>
</dbReference>
<evidence type="ECO:0000256" key="1">
    <source>
        <dbReference type="ARBA" id="ARBA00023186"/>
    </source>
</evidence>
<keyword evidence="2" id="KW-0346">Stress response</keyword>
<name>A0ABN2Y060_9MICC</name>
<dbReference type="Gene3D" id="2.30.22.10">
    <property type="entry name" value="Head domain of nucleotide exchange factor GrpE"/>
    <property type="match status" value="1"/>
</dbReference>
<evidence type="ECO:0000313" key="4">
    <source>
        <dbReference type="Proteomes" id="UP001500166"/>
    </source>
</evidence>
<accession>A0ABN2Y060</accession>
<dbReference type="EMBL" id="BAAAQA010000022">
    <property type="protein sequence ID" value="GAA2119945.1"/>
    <property type="molecule type" value="Genomic_DNA"/>
</dbReference>
<dbReference type="SUPFAM" id="SSF51064">
    <property type="entry name" value="Head domain of nucleotide exchange factor GrpE"/>
    <property type="match status" value="1"/>
</dbReference>
<proteinExistence type="predicted"/>
<dbReference type="PROSITE" id="PS01071">
    <property type="entry name" value="GRPE"/>
    <property type="match status" value="1"/>
</dbReference>
<keyword evidence="4" id="KW-1185">Reference proteome</keyword>
<sequence>MTAPDSPASQDTALEDIRTELANLTDLFRRRLMDDKARNSLYESLQEQVRVSQDLLRYRAFESLFRETLLAIDRLQSEPTTRELVESAVEELLEVFARRTLLPIDDAEDFDPRLHEAVGTIPATERAPAGSIVAVHRTGYTLDGRLLRPTQVTVAAAGNVADVSVSQEPDDNEG</sequence>
<evidence type="ECO:0000313" key="3">
    <source>
        <dbReference type="EMBL" id="GAA2119945.1"/>
    </source>
</evidence>
<organism evidence="3 4">
    <name type="scientific">Kocuria atrinae</name>
    <dbReference type="NCBI Taxonomy" id="592377"/>
    <lineage>
        <taxon>Bacteria</taxon>
        <taxon>Bacillati</taxon>
        <taxon>Actinomycetota</taxon>
        <taxon>Actinomycetes</taxon>
        <taxon>Micrococcales</taxon>
        <taxon>Micrococcaceae</taxon>
        <taxon>Kocuria</taxon>
    </lineage>
</organism>
<dbReference type="Pfam" id="PF01025">
    <property type="entry name" value="GrpE"/>
    <property type="match status" value="1"/>
</dbReference>
<reference evidence="3 4" key="1">
    <citation type="journal article" date="2019" name="Int. J. Syst. Evol. Microbiol.">
        <title>The Global Catalogue of Microorganisms (GCM) 10K type strain sequencing project: providing services to taxonomists for standard genome sequencing and annotation.</title>
        <authorList>
            <consortium name="The Broad Institute Genomics Platform"/>
            <consortium name="The Broad Institute Genome Sequencing Center for Infectious Disease"/>
            <person name="Wu L."/>
            <person name="Ma J."/>
        </authorList>
    </citation>
    <scope>NUCLEOTIDE SEQUENCE [LARGE SCALE GENOMIC DNA]</scope>
    <source>
        <strain evidence="3 4">JCM 15914</strain>
    </source>
</reference>
<keyword evidence="1 2" id="KW-0143">Chaperone</keyword>
<dbReference type="PANTHER" id="PTHR21237">
    <property type="entry name" value="GRPE PROTEIN"/>
    <property type="match status" value="1"/>
</dbReference>